<evidence type="ECO:0000313" key="2">
    <source>
        <dbReference type="Proteomes" id="UP000316921"/>
    </source>
</evidence>
<protein>
    <submittedName>
        <fullName evidence="1">Uncharacterized protein</fullName>
    </submittedName>
</protein>
<dbReference type="InterPro" id="IPR011990">
    <property type="entry name" value="TPR-like_helical_dom_sf"/>
</dbReference>
<dbReference type="Gene3D" id="1.25.40.10">
    <property type="entry name" value="Tetratricopeptide repeat domain"/>
    <property type="match status" value="2"/>
</dbReference>
<sequence length="370" mass="41610">MQTHLSADLRAAYRPRPLLHRSRTLLLGAVAAAALVAGCQSGPQAKVDPEKQLEMYRLTALGHYELGDLNAAEGQALKGLELDDEDRSLRLMLGWILLRRGNIESLERAQWVFDQYIEDNGGEARAWLGLAAALERLGVAYDKLSEEIASGDRLPDRGSPAKRSAELAKMAKESWLEARDLYDRTLVDQSGSLRALDGEQRIAARLEEYDAALDWSQKLLDTAAAERDWYQRALRERELDVREEARMRQSERDVRRLLIDTHLIAASIHVNREELSLALPHLDAALELEPSYTDLYSRRAQLRYALGRYEEAVDDITVFIASSTMPIKDPQMKAAFALLEFSEREDPGLDLAAELRQLNEPAAPKNPLQG</sequence>
<name>A0A518BK40_9BACT</name>
<reference evidence="1 2" key="1">
    <citation type="submission" date="2019-02" db="EMBL/GenBank/DDBJ databases">
        <title>Deep-cultivation of Planctomycetes and their phenomic and genomic characterization uncovers novel biology.</title>
        <authorList>
            <person name="Wiegand S."/>
            <person name="Jogler M."/>
            <person name="Boedeker C."/>
            <person name="Pinto D."/>
            <person name="Vollmers J."/>
            <person name="Rivas-Marin E."/>
            <person name="Kohn T."/>
            <person name="Peeters S.H."/>
            <person name="Heuer A."/>
            <person name="Rast P."/>
            <person name="Oberbeckmann S."/>
            <person name="Bunk B."/>
            <person name="Jeske O."/>
            <person name="Meyerdierks A."/>
            <person name="Storesund J.E."/>
            <person name="Kallscheuer N."/>
            <person name="Luecker S."/>
            <person name="Lage O.M."/>
            <person name="Pohl T."/>
            <person name="Merkel B.J."/>
            <person name="Hornburger P."/>
            <person name="Mueller R.-W."/>
            <person name="Bruemmer F."/>
            <person name="Labrenz M."/>
            <person name="Spormann A.M."/>
            <person name="Op den Camp H."/>
            <person name="Overmann J."/>
            <person name="Amann R."/>
            <person name="Jetten M.S.M."/>
            <person name="Mascher T."/>
            <person name="Medema M.H."/>
            <person name="Devos D.P."/>
            <person name="Kaster A.-K."/>
            <person name="Ovreas L."/>
            <person name="Rohde M."/>
            <person name="Galperin M.Y."/>
            <person name="Jogler C."/>
        </authorList>
    </citation>
    <scope>NUCLEOTIDE SEQUENCE [LARGE SCALE GENOMIC DNA]</scope>
    <source>
        <strain evidence="1 2">Pla133</strain>
    </source>
</reference>
<gene>
    <name evidence="1" type="ORF">Pla133_24230</name>
</gene>
<accession>A0A518BK40</accession>
<dbReference type="AlphaFoldDB" id="A0A518BK40"/>
<dbReference type="RefSeq" id="WP_145065408.1">
    <property type="nucleotide sequence ID" value="NZ_CP036287.1"/>
</dbReference>
<dbReference type="KEGG" id="pbap:Pla133_24230"/>
<dbReference type="SUPFAM" id="SSF48452">
    <property type="entry name" value="TPR-like"/>
    <property type="match status" value="2"/>
</dbReference>
<keyword evidence="2" id="KW-1185">Reference proteome</keyword>
<dbReference type="Proteomes" id="UP000316921">
    <property type="component" value="Chromosome"/>
</dbReference>
<dbReference type="EMBL" id="CP036287">
    <property type="protein sequence ID" value="QDU67341.1"/>
    <property type="molecule type" value="Genomic_DNA"/>
</dbReference>
<proteinExistence type="predicted"/>
<evidence type="ECO:0000313" key="1">
    <source>
        <dbReference type="EMBL" id="QDU67341.1"/>
    </source>
</evidence>
<organism evidence="1 2">
    <name type="scientific">Engelhardtia mirabilis</name>
    <dbReference type="NCBI Taxonomy" id="2528011"/>
    <lineage>
        <taxon>Bacteria</taxon>
        <taxon>Pseudomonadati</taxon>
        <taxon>Planctomycetota</taxon>
        <taxon>Planctomycetia</taxon>
        <taxon>Planctomycetia incertae sedis</taxon>
        <taxon>Engelhardtia</taxon>
    </lineage>
</organism>